<dbReference type="Proteomes" id="UP000294881">
    <property type="component" value="Unassembled WGS sequence"/>
</dbReference>
<dbReference type="PANTHER" id="PTHR40841:SF2">
    <property type="entry name" value="SIDEROPHORE-DEGRADING ESTERASE (EUROFUNG)"/>
    <property type="match status" value="1"/>
</dbReference>
<dbReference type="RefSeq" id="WP_132007147.1">
    <property type="nucleotide sequence ID" value="NZ_JBHUNN010000001.1"/>
</dbReference>
<evidence type="ECO:0000313" key="4">
    <source>
        <dbReference type="Proteomes" id="UP000294881"/>
    </source>
</evidence>
<dbReference type="InterPro" id="IPR000801">
    <property type="entry name" value="Esterase-like"/>
</dbReference>
<organism evidence="3 4">
    <name type="scientific">Camelimonas lactis</name>
    <dbReference type="NCBI Taxonomy" id="659006"/>
    <lineage>
        <taxon>Bacteria</taxon>
        <taxon>Pseudomonadati</taxon>
        <taxon>Pseudomonadota</taxon>
        <taxon>Alphaproteobacteria</taxon>
        <taxon>Hyphomicrobiales</taxon>
        <taxon>Chelatococcaceae</taxon>
        <taxon>Camelimonas</taxon>
    </lineage>
</organism>
<evidence type="ECO:0000256" key="1">
    <source>
        <dbReference type="ARBA" id="ARBA00005622"/>
    </source>
</evidence>
<comment type="caution">
    <text evidence="3">The sequence shown here is derived from an EMBL/GenBank/DDBJ whole genome shotgun (WGS) entry which is preliminary data.</text>
</comment>
<dbReference type="Gene3D" id="3.40.50.1820">
    <property type="entry name" value="alpha/beta hydrolase"/>
    <property type="match status" value="1"/>
</dbReference>
<reference evidence="3 4" key="1">
    <citation type="submission" date="2019-03" db="EMBL/GenBank/DDBJ databases">
        <title>Genomic Encyclopedia of Type Strains, Phase IV (KMG-IV): sequencing the most valuable type-strain genomes for metagenomic binning, comparative biology and taxonomic classification.</title>
        <authorList>
            <person name="Goeker M."/>
        </authorList>
    </citation>
    <scope>NUCLEOTIDE SEQUENCE [LARGE SCALE GENOMIC DNA]</scope>
    <source>
        <strain evidence="3 4">DSM 22958</strain>
    </source>
</reference>
<dbReference type="AlphaFoldDB" id="A0A4R2GS68"/>
<dbReference type="GO" id="GO:0016788">
    <property type="term" value="F:hydrolase activity, acting on ester bonds"/>
    <property type="evidence" value="ECO:0007669"/>
    <property type="project" value="TreeGrafter"/>
</dbReference>
<keyword evidence="2" id="KW-0378">Hydrolase</keyword>
<dbReference type="InterPro" id="IPR052558">
    <property type="entry name" value="Siderophore_Hydrolase_D"/>
</dbReference>
<dbReference type="EMBL" id="SLWL01000008">
    <property type="protein sequence ID" value="TCO12766.1"/>
    <property type="molecule type" value="Genomic_DNA"/>
</dbReference>
<proteinExistence type="inferred from homology"/>
<dbReference type="Pfam" id="PF00756">
    <property type="entry name" value="Esterase"/>
    <property type="match status" value="1"/>
</dbReference>
<dbReference type="SUPFAM" id="SSF53474">
    <property type="entry name" value="alpha/beta-Hydrolases"/>
    <property type="match status" value="1"/>
</dbReference>
<accession>A0A4R2GS68</accession>
<dbReference type="OrthoDB" id="9784036at2"/>
<evidence type="ECO:0008006" key="5">
    <source>
        <dbReference type="Google" id="ProtNLM"/>
    </source>
</evidence>
<protein>
    <recommendedName>
        <fullName evidence="5">Esterase</fullName>
    </recommendedName>
</protein>
<keyword evidence="4" id="KW-1185">Reference proteome</keyword>
<dbReference type="InterPro" id="IPR029058">
    <property type="entry name" value="AB_hydrolase_fold"/>
</dbReference>
<dbReference type="PANTHER" id="PTHR40841">
    <property type="entry name" value="SIDEROPHORE TRIACETYLFUSARININE C ESTERASE"/>
    <property type="match status" value="1"/>
</dbReference>
<sequence length="276" mass="28803">MVTGARAEAPFVLPGAREFAYAARDGAAYSLLVHIPETPPPAAGFPVITLVDGRALFAAAVMAMRLQSGRPGVTGVAPAVIVGVGYPGEALFDVGRRSGDLLPADGGADRFLATLLDEILPWVGRLAPLDATRRALAGHSYGGLFVLHALFARPEAFAAFIAGSPSIWRAADLLHAAETRFTAHHGDAQPRLLVTVGGDEQKRQAGDSPERAARRLMARMHDNAAGLAQRLSASGAAACTFTVFADENHISVIPAMLSRAVAFALRHTGTPGECSP</sequence>
<name>A0A4R2GS68_9HYPH</name>
<evidence type="ECO:0000256" key="2">
    <source>
        <dbReference type="ARBA" id="ARBA00022801"/>
    </source>
</evidence>
<gene>
    <name evidence="3" type="ORF">EV666_10889</name>
</gene>
<evidence type="ECO:0000313" key="3">
    <source>
        <dbReference type="EMBL" id="TCO12766.1"/>
    </source>
</evidence>
<comment type="similarity">
    <text evidence="1">Belongs to the esterase D family.</text>
</comment>